<dbReference type="Proteomes" id="UP000487350">
    <property type="component" value="Unassembled WGS sequence"/>
</dbReference>
<dbReference type="PANTHER" id="PTHR43201:SF5">
    <property type="entry name" value="MEDIUM-CHAIN ACYL-COA LIGASE ACSF2, MITOCHONDRIAL"/>
    <property type="match status" value="1"/>
</dbReference>
<proteinExistence type="inferred from homology"/>
<keyword evidence="2" id="KW-0436">Ligase</keyword>
<evidence type="ECO:0000313" key="4">
    <source>
        <dbReference type="EMBL" id="MRD48496.1"/>
    </source>
</evidence>
<sequence>MSHFFSTTLYSSIRSHAQRTPHEVAVINESSVISYKLFALHIDRVAHQIAARNIPAGSRVAVAVGWGYLHWLVTIALMRLGLLSASASMADLQTLRADVVIADHDLDYPQGRVIQAEASWAETNAPLLLPLNEPQHDPHAPARIVLSSGTTGVPKLAVFTVDEMARRARADVIAYKLGPSSRMLSVMGIVTVGGFALPQATWTAGGSVVLIGLHKDQPLPHLLRHGPNTIFISPTQLEAVVKTLPRDFVPTHQLDIYVAGSALPRHMSRQTRLRPSQSLWIVYGSTEMGTVTLAPAVIAEHQPGLTGFVIPPAQVQIVDESGSPLPPGEAGEVRIRTEGVVTEYLDDAATSALCFRDGWFYPGDVGVLGAQGELHIQGRLRDVMNFGGVKISPEVIDLALLQLPGVVEVATFMANDDSGNQSVCAAVVAGKDFDEASLVRHAAASFAALPPLRVIKVDRLPRNEMGKVLRRELPGLGTP</sequence>
<keyword evidence="5" id="KW-1185">Reference proteome</keyword>
<dbReference type="Pfam" id="PF00501">
    <property type="entry name" value="AMP-binding"/>
    <property type="match status" value="1"/>
</dbReference>
<dbReference type="InterPro" id="IPR045851">
    <property type="entry name" value="AMP-bd_C_sf"/>
</dbReference>
<comment type="similarity">
    <text evidence="1">Belongs to the ATP-dependent AMP-binding enzyme family.</text>
</comment>
<dbReference type="Gene3D" id="3.30.300.30">
    <property type="match status" value="1"/>
</dbReference>
<dbReference type="SUPFAM" id="SSF56801">
    <property type="entry name" value="Acetyl-CoA synthetase-like"/>
    <property type="match status" value="1"/>
</dbReference>
<protein>
    <submittedName>
        <fullName evidence="4">AMP-binding protein</fullName>
    </submittedName>
</protein>
<dbReference type="Gene3D" id="3.40.50.12780">
    <property type="entry name" value="N-terminal domain of ligase-like"/>
    <property type="match status" value="1"/>
</dbReference>
<dbReference type="GO" id="GO:0006631">
    <property type="term" value="P:fatty acid metabolic process"/>
    <property type="evidence" value="ECO:0007669"/>
    <property type="project" value="TreeGrafter"/>
</dbReference>
<evidence type="ECO:0000259" key="3">
    <source>
        <dbReference type="Pfam" id="PF00501"/>
    </source>
</evidence>
<gene>
    <name evidence="4" type="ORF">GHT07_14510</name>
</gene>
<dbReference type="AlphaFoldDB" id="A0A844BAC9"/>
<dbReference type="RefSeq" id="WP_153585815.1">
    <property type="nucleotide sequence ID" value="NZ_WJBU01000013.1"/>
</dbReference>
<evidence type="ECO:0000256" key="1">
    <source>
        <dbReference type="ARBA" id="ARBA00006432"/>
    </source>
</evidence>
<dbReference type="GO" id="GO:0031956">
    <property type="term" value="F:medium-chain fatty acid-CoA ligase activity"/>
    <property type="evidence" value="ECO:0007669"/>
    <property type="project" value="TreeGrafter"/>
</dbReference>
<dbReference type="EMBL" id="WJBU01000013">
    <property type="protein sequence ID" value="MRD48496.1"/>
    <property type="molecule type" value="Genomic_DNA"/>
</dbReference>
<organism evidence="4 5">
    <name type="scientific">Caenimonas koreensis DSM 17982</name>
    <dbReference type="NCBI Taxonomy" id="1121255"/>
    <lineage>
        <taxon>Bacteria</taxon>
        <taxon>Pseudomonadati</taxon>
        <taxon>Pseudomonadota</taxon>
        <taxon>Betaproteobacteria</taxon>
        <taxon>Burkholderiales</taxon>
        <taxon>Comamonadaceae</taxon>
        <taxon>Caenimonas</taxon>
    </lineage>
</organism>
<dbReference type="CDD" id="cd04433">
    <property type="entry name" value="AFD_class_I"/>
    <property type="match status" value="1"/>
</dbReference>
<dbReference type="InterPro" id="IPR042099">
    <property type="entry name" value="ANL_N_sf"/>
</dbReference>
<comment type="caution">
    <text evidence="4">The sequence shown here is derived from an EMBL/GenBank/DDBJ whole genome shotgun (WGS) entry which is preliminary data.</text>
</comment>
<accession>A0A844BAC9</accession>
<dbReference type="InterPro" id="IPR020845">
    <property type="entry name" value="AMP-binding_CS"/>
</dbReference>
<dbReference type="PROSITE" id="PS00455">
    <property type="entry name" value="AMP_BINDING"/>
    <property type="match status" value="1"/>
</dbReference>
<evidence type="ECO:0000313" key="5">
    <source>
        <dbReference type="Proteomes" id="UP000487350"/>
    </source>
</evidence>
<feature type="domain" description="AMP-dependent synthetase/ligase" evidence="3">
    <location>
        <begin position="14"/>
        <end position="345"/>
    </location>
</feature>
<dbReference type="PANTHER" id="PTHR43201">
    <property type="entry name" value="ACYL-COA SYNTHETASE"/>
    <property type="match status" value="1"/>
</dbReference>
<dbReference type="OrthoDB" id="8895918at2"/>
<name>A0A844BAC9_9BURK</name>
<evidence type="ECO:0000256" key="2">
    <source>
        <dbReference type="ARBA" id="ARBA00022598"/>
    </source>
</evidence>
<reference evidence="4 5" key="1">
    <citation type="submission" date="2019-11" db="EMBL/GenBank/DDBJ databases">
        <title>Caenimonas koreensis gen. nov., sp. nov., isolated from activated sludge.</title>
        <authorList>
            <person name="Seung H.R."/>
        </authorList>
    </citation>
    <scope>NUCLEOTIDE SEQUENCE [LARGE SCALE GENOMIC DNA]</scope>
    <source>
        <strain evidence="4 5">EMB320</strain>
    </source>
</reference>
<dbReference type="InterPro" id="IPR000873">
    <property type="entry name" value="AMP-dep_synth/lig_dom"/>
</dbReference>